<feature type="region of interest" description="Disordered" evidence="4">
    <location>
        <begin position="632"/>
        <end position="659"/>
    </location>
</feature>
<dbReference type="Proteomes" id="UP000054560">
    <property type="component" value="Unassembled WGS sequence"/>
</dbReference>
<feature type="region of interest" description="Disordered" evidence="4">
    <location>
        <begin position="326"/>
        <end position="351"/>
    </location>
</feature>
<evidence type="ECO:0000256" key="3">
    <source>
        <dbReference type="PROSITE-ProRule" id="PRU00023"/>
    </source>
</evidence>
<dbReference type="RefSeq" id="XP_014158746.1">
    <property type="nucleotide sequence ID" value="XM_014303271.1"/>
</dbReference>
<gene>
    <name evidence="5" type="ORF">SARC_02955</name>
</gene>
<keyword evidence="6" id="KW-1185">Reference proteome</keyword>
<feature type="compositionally biased region" description="Basic and acidic residues" evidence="4">
    <location>
        <begin position="634"/>
        <end position="653"/>
    </location>
</feature>
<dbReference type="PRINTS" id="PR01415">
    <property type="entry name" value="ANKYRIN"/>
</dbReference>
<dbReference type="SMART" id="SM00248">
    <property type="entry name" value="ANK"/>
    <property type="match status" value="6"/>
</dbReference>
<evidence type="ECO:0000313" key="6">
    <source>
        <dbReference type="Proteomes" id="UP000054560"/>
    </source>
</evidence>
<feature type="repeat" description="ANK" evidence="3">
    <location>
        <begin position="241"/>
        <end position="273"/>
    </location>
</feature>
<sequence length="659" mass="71554">MYILALTRLSKCGLFLFVALGLARRLQLSKLVDKAAWDEVLELLQTTQIHAFVAVTSYGQQDTIKELVLLQTLIDHEKTAILETLVRRHPAFWHEANCCSVSVVLEYFNARSDFDVMETLLINVDASSRQPEDPGPCLKGKLEVVTTYLKIARNQDKTSSDLPLQGSAGPSALHLAAQSGNVPVMRTLLVNLASVDNNRWVSTCMSPSPRTPLSMAAKHGHVEAIELLLWHKANCDGVGPDQYSPLRFAVTGGHVSAARVLLEQGAQVRWEGMTSPLQLAVETSDLDMVQLLIAYEADACERWSIPMYSVLQEAIKLCGEQNEAKGGPINSAEGALEVKPEDQAERSPEESDRIRIVRVLLQCGADPNIVDKESGTAPLHTAIKNVNNAAVVEMLIDYGVDISVRKMKEGPTPLHMAVLKQNAAIVELLLSNGADTNAPAHMSIPSEAEVDRRPVKFVGTAIELAARNRYANGQVVKVFREYLQAYQAVYISHAQIAASTSGVDTCYICRGKRTEVCPACRTTDGRHSPQQALLEGVDHGTSVPLLEGGPYDHAGIKQDNETVVGVVGVSGKRKNAEVHSTVAVGVGAGATPGAQNKRRKKEYMNSLVTQEPVYSTPAQAGSTVAQASTTVTQVEKETQQDRRVTRTQVEDKISSCTLS</sequence>
<feature type="repeat" description="ANK" evidence="3">
    <location>
        <begin position="168"/>
        <end position="196"/>
    </location>
</feature>
<name>A0A0L0G7E6_9EUKA</name>
<evidence type="ECO:0000256" key="4">
    <source>
        <dbReference type="SAM" id="MobiDB-lite"/>
    </source>
</evidence>
<organism evidence="5 6">
    <name type="scientific">Sphaeroforma arctica JP610</name>
    <dbReference type="NCBI Taxonomy" id="667725"/>
    <lineage>
        <taxon>Eukaryota</taxon>
        <taxon>Ichthyosporea</taxon>
        <taxon>Ichthyophonida</taxon>
        <taxon>Sphaeroforma</taxon>
    </lineage>
</organism>
<dbReference type="eggNOG" id="KOG4177">
    <property type="taxonomic scope" value="Eukaryota"/>
</dbReference>
<accession>A0A0L0G7E6</accession>
<dbReference type="InterPro" id="IPR036770">
    <property type="entry name" value="Ankyrin_rpt-contain_sf"/>
</dbReference>
<dbReference type="PANTHER" id="PTHR24198:SF194">
    <property type="entry name" value="INVERSIN-A"/>
    <property type="match status" value="1"/>
</dbReference>
<dbReference type="Gene3D" id="1.25.40.20">
    <property type="entry name" value="Ankyrin repeat-containing domain"/>
    <property type="match status" value="1"/>
</dbReference>
<dbReference type="PANTHER" id="PTHR24198">
    <property type="entry name" value="ANKYRIN REPEAT AND PROTEIN KINASE DOMAIN-CONTAINING PROTEIN"/>
    <property type="match status" value="1"/>
</dbReference>
<evidence type="ECO:0000256" key="1">
    <source>
        <dbReference type="ARBA" id="ARBA00022737"/>
    </source>
</evidence>
<dbReference type="Pfam" id="PF12796">
    <property type="entry name" value="Ank_2"/>
    <property type="match status" value="2"/>
</dbReference>
<dbReference type="GeneID" id="25903459"/>
<dbReference type="PROSITE" id="PS50088">
    <property type="entry name" value="ANK_REPEAT"/>
    <property type="match status" value="5"/>
</dbReference>
<evidence type="ECO:0000256" key="2">
    <source>
        <dbReference type="ARBA" id="ARBA00023043"/>
    </source>
</evidence>
<dbReference type="STRING" id="667725.A0A0L0G7E6"/>
<feature type="repeat" description="ANK" evidence="3">
    <location>
        <begin position="374"/>
        <end position="407"/>
    </location>
</feature>
<keyword evidence="2 3" id="KW-0040">ANK repeat</keyword>
<proteinExistence type="predicted"/>
<feature type="repeat" description="ANK" evidence="3">
    <location>
        <begin position="409"/>
        <end position="441"/>
    </location>
</feature>
<dbReference type="EMBL" id="KQ241737">
    <property type="protein sequence ID" value="KNC84844.1"/>
    <property type="molecule type" value="Genomic_DNA"/>
</dbReference>
<dbReference type="SUPFAM" id="SSF48403">
    <property type="entry name" value="Ankyrin repeat"/>
    <property type="match status" value="1"/>
</dbReference>
<feature type="compositionally biased region" description="Basic and acidic residues" evidence="4">
    <location>
        <begin position="336"/>
        <end position="351"/>
    </location>
</feature>
<dbReference type="OrthoDB" id="4772757at2759"/>
<feature type="repeat" description="ANK" evidence="3">
    <location>
        <begin position="208"/>
        <end position="240"/>
    </location>
</feature>
<protein>
    <submittedName>
        <fullName evidence="5">Uncharacterized protein</fullName>
    </submittedName>
</protein>
<dbReference type="PROSITE" id="PS50297">
    <property type="entry name" value="ANK_REP_REGION"/>
    <property type="match status" value="5"/>
</dbReference>
<keyword evidence="1" id="KW-0677">Repeat</keyword>
<reference evidence="5 6" key="1">
    <citation type="submission" date="2011-02" db="EMBL/GenBank/DDBJ databases">
        <title>The Genome Sequence of Sphaeroforma arctica JP610.</title>
        <authorList>
            <consortium name="The Broad Institute Genome Sequencing Platform"/>
            <person name="Russ C."/>
            <person name="Cuomo C."/>
            <person name="Young S.K."/>
            <person name="Zeng Q."/>
            <person name="Gargeya S."/>
            <person name="Alvarado L."/>
            <person name="Berlin A."/>
            <person name="Chapman S.B."/>
            <person name="Chen Z."/>
            <person name="Freedman E."/>
            <person name="Gellesch M."/>
            <person name="Goldberg J."/>
            <person name="Griggs A."/>
            <person name="Gujja S."/>
            <person name="Heilman E."/>
            <person name="Heiman D."/>
            <person name="Howarth C."/>
            <person name="Mehta T."/>
            <person name="Neiman D."/>
            <person name="Pearson M."/>
            <person name="Roberts A."/>
            <person name="Saif S."/>
            <person name="Shea T."/>
            <person name="Shenoy N."/>
            <person name="Sisk P."/>
            <person name="Stolte C."/>
            <person name="Sykes S."/>
            <person name="White J."/>
            <person name="Yandava C."/>
            <person name="Burger G."/>
            <person name="Gray M.W."/>
            <person name="Holland P.W.H."/>
            <person name="King N."/>
            <person name="Lang F.B.F."/>
            <person name="Roger A.J."/>
            <person name="Ruiz-Trillo I."/>
            <person name="Haas B."/>
            <person name="Nusbaum C."/>
            <person name="Birren B."/>
        </authorList>
    </citation>
    <scope>NUCLEOTIDE SEQUENCE [LARGE SCALE GENOMIC DNA]</scope>
    <source>
        <strain evidence="5 6">JP610</strain>
    </source>
</reference>
<dbReference type="InterPro" id="IPR002110">
    <property type="entry name" value="Ankyrin_rpt"/>
</dbReference>
<evidence type="ECO:0000313" key="5">
    <source>
        <dbReference type="EMBL" id="KNC84844.1"/>
    </source>
</evidence>
<dbReference type="AlphaFoldDB" id="A0A0L0G7E6"/>